<gene>
    <name evidence="2" type="ORF">OEV98_06215</name>
</gene>
<evidence type="ECO:0000313" key="3">
    <source>
        <dbReference type="Proteomes" id="UP001209318"/>
    </source>
</evidence>
<name>A0AAE3IRA6_9BACI</name>
<sequence>MNKEFTRFLEALQLLPVDKWDSCIVDHTKEYVPGKGNAKIRNLLKQKCTTDSGVYGYFNQDGECLYIGMANDLSGRIYGHYKAAWVEVSKGTNRDPHQLPFFKEHKGIVNVRWYKIADIFERQAIEAMLTRVLKPKYIEFMRERQKVKKVMK</sequence>
<reference evidence="2" key="1">
    <citation type="submission" date="2022-10" db="EMBL/GenBank/DDBJ databases">
        <title>Description of Fervidibacillus gen. nov. in the family Fervidibacillaceae fam. nov. with two species, Fervidibacillus albus sp. nov., and Fervidibacillus halotolerans sp. nov., isolated from tidal flat sediments.</title>
        <authorList>
            <person name="Kwon K.K."/>
            <person name="Yang S.-H."/>
        </authorList>
    </citation>
    <scope>NUCLEOTIDE SEQUENCE</scope>
    <source>
        <strain evidence="2">JCM 19140</strain>
    </source>
</reference>
<keyword evidence="3" id="KW-1185">Reference proteome</keyword>
<dbReference type="EMBL" id="JAOUSF010000002">
    <property type="protein sequence ID" value="MCU9613145.1"/>
    <property type="molecule type" value="Genomic_DNA"/>
</dbReference>
<comment type="caution">
    <text evidence="2">The sequence shown here is derived from an EMBL/GenBank/DDBJ whole genome shotgun (WGS) entry which is preliminary data.</text>
</comment>
<evidence type="ECO:0000259" key="1">
    <source>
        <dbReference type="PROSITE" id="PS50164"/>
    </source>
</evidence>
<dbReference type="RefSeq" id="WP_263072357.1">
    <property type="nucleotide sequence ID" value="NZ_JAOUSF010000002.1"/>
</dbReference>
<dbReference type="SUPFAM" id="SSF82771">
    <property type="entry name" value="GIY-YIG endonuclease"/>
    <property type="match status" value="1"/>
</dbReference>
<organism evidence="2 3">
    <name type="scientific">Perspicuibacillus lycopersici</name>
    <dbReference type="NCBI Taxonomy" id="1325689"/>
    <lineage>
        <taxon>Bacteria</taxon>
        <taxon>Bacillati</taxon>
        <taxon>Bacillota</taxon>
        <taxon>Bacilli</taxon>
        <taxon>Bacillales</taxon>
        <taxon>Bacillaceae</taxon>
        <taxon>Perspicuibacillus</taxon>
    </lineage>
</organism>
<proteinExistence type="predicted"/>
<feature type="domain" description="GIY-YIG" evidence="1">
    <location>
        <begin position="50"/>
        <end position="139"/>
    </location>
</feature>
<dbReference type="PROSITE" id="PS50164">
    <property type="entry name" value="GIY_YIG"/>
    <property type="match status" value="1"/>
</dbReference>
<dbReference type="Proteomes" id="UP001209318">
    <property type="component" value="Unassembled WGS sequence"/>
</dbReference>
<dbReference type="InterPro" id="IPR000305">
    <property type="entry name" value="GIY-YIG_endonuc"/>
</dbReference>
<protein>
    <submittedName>
        <fullName evidence="2">GIY-YIG nuclease family protein</fullName>
    </submittedName>
</protein>
<dbReference type="InterPro" id="IPR035901">
    <property type="entry name" value="GIY-YIG_endonuc_sf"/>
</dbReference>
<accession>A0AAE3IRA6</accession>
<dbReference type="Pfam" id="PF01541">
    <property type="entry name" value="GIY-YIG"/>
    <property type="match status" value="1"/>
</dbReference>
<dbReference type="Gene3D" id="3.40.1440.10">
    <property type="entry name" value="GIY-YIG endonuclease"/>
    <property type="match status" value="1"/>
</dbReference>
<evidence type="ECO:0000313" key="2">
    <source>
        <dbReference type="EMBL" id="MCU9613145.1"/>
    </source>
</evidence>
<dbReference type="AlphaFoldDB" id="A0AAE3IRA6"/>